<comment type="caution">
    <text evidence="4">The sequence shown here is derived from an EMBL/GenBank/DDBJ whole genome shotgun (WGS) entry which is preliminary data.</text>
</comment>
<dbReference type="SUPFAM" id="SSF56281">
    <property type="entry name" value="Metallo-hydrolase/oxidoreductase"/>
    <property type="match status" value="1"/>
</dbReference>
<evidence type="ECO:0000313" key="4">
    <source>
        <dbReference type="EMBL" id="MEJ8568687.1"/>
    </source>
</evidence>
<dbReference type="Gene3D" id="3.60.15.10">
    <property type="entry name" value="Ribonuclease Z/Hydroxyacylglutathione hydrolase-like"/>
    <property type="match status" value="1"/>
</dbReference>
<sequence length="303" mass="32957">MKFLLALPLYLFCLVCGSTALAQVELPDWDTVEIKTVELGDGLYVLEGFGGNIGVLDGPDGVLIVDDQYDELSEKNLAAIASITDQPVRFVVNTHWHGDHAGGNKAMHEIGAHIFSTDEARAAIERHNAGIDSEDAGTHPIHAASTTFRDQLTFHVNGQVVRVFKTRPAHTDGDAIVEFQPANVIHMGDTSFNGFYPFIDVANGGSIDGMIALHREIHDLANDETVIVFGHGPNGRRGDLLEYQAMLQTVRDRVAAALEQGTTLEDLIAAQPLADLDPEWGGNLIKAPMLLQMVYTDLSQRLP</sequence>
<dbReference type="GO" id="GO:0017001">
    <property type="term" value="P:antibiotic catabolic process"/>
    <property type="evidence" value="ECO:0007669"/>
    <property type="project" value="UniProtKB-ARBA"/>
</dbReference>
<gene>
    <name evidence="4" type="ORF">V3330_13725</name>
</gene>
<dbReference type="PANTHER" id="PTHR42951:SF4">
    <property type="entry name" value="ACYL-COENZYME A THIOESTERASE MBLAC2"/>
    <property type="match status" value="1"/>
</dbReference>
<dbReference type="InterPro" id="IPR001279">
    <property type="entry name" value="Metallo-B-lactamas"/>
</dbReference>
<keyword evidence="5" id="KW-1185">Reference proteome</keyword>
<evidence type="ECO:0000313" key="5">
    <source>
        <dbReference type="Proteomes" id="UP001359886"/>
    </source>
</evidence>
<dbReference type="CDD" id="cd16282">
    <property type="entry name" value="metallo-hydrolase-like_MBL-fold"/>
    <property type="match status" value="1"/>
</dbReference>
<evidence type="ECO:0000259" key="3">
    <source>
        <dbReference type="SMART" id="SM00849"/>
    </source>
</evidence>
<dbReference type="SMART" id="SM00849">
    <property type="entry name" value="Lactamase_B"/>
    <property type="match status" value="1"/>
</dbReference>
<dbReference type="Proteomes" id="UP001359886">
    <property type="component" value="Unassembled WGS sequence"/>
</dbReference>
<dbReference type="Pfam" id="PF00753">
    <property type="entry name" value="Lactamase_B"/>
    <property type="match status" value="1"/>
</dbReference>
<proteinExistence type="inferred from homology"/>
<name>A0AAW9RF05_9GAMM</name>
<dbReference type="PANTHER" id="PTHR42951">
    <property type="entry name" value="METALLO-BETA-LACTAMASE DOMAIN-CONTAINING"/>
    <property type="match status" value="1"/>
</dbReference>
<protein>
    <submittedName>
        <fullName evidence="4">MBL fold metallo-hydrolase</fullName>
    </submittedName>
</protein>
<evidence type="ECO:0000256" key="1">
    <source>
        <dbReference type="ARBA" id="ARBA00005250"/>
    </source>
</evidence>
<comment type="similarity">
    <text evidence="1">Belongs to the metallo-beta-lactamase superfamily. Class-B beta-lactamase family.</text>
</comment>
<dbReference type="RefSeq" id="WP_354696010.1">
    <property type="nucleotide sequence ID" value="NZ_JAZHOG010000009.1"/>
</dbReference>
<keyword evidence="2" id="KW-0732">Signal</keyword>
<dbReference type="AlphaFoldDB" id="A0AAW9RF05"/>
<reference evidence="4 5" key="1">
    <citation type="submission" date="2024-02" db="EMBL/GenBank/DDBJ databases">
        <title>A novel Wenzhouxiangellaceae bacterium, isolated from coastal sediments.</title>
        <authorList>
            <person name="Du Z.-J."/>
            <person name="Ye Y.-Q."/>
            <person name="Zhang X.-Y."/>
        </authorList>
    </citation>
    <scope>NUCLEOTIDE SEQUENCE [LARGE SCALE GENOMIC DNA]</scope>
    <source>
        <strain evidence="4 5">CH-27</strain>
    </source>
</reference>
<dbReference type="InterPro" id="IPR050855">
    <property type="entry name" value="NDM-1-like"/>
</dbReference>
<accession>A0AAW9RF05</accession>
<feature type="chain" id="PRO_5043387446" evidence="2">
    <location>
        <begin position="23"/>
        <end position="303"/>
    </location>
</feature>
<feature type="signal peptide" evidence="2">
    <location>
        <begin position="1"/>
        <end position="22"/>
    </location>
</feature>
<organism evidence="4 5">
    <name type="scientific">Elongatibacter sediminis</name>
    <dbReference type="NCBI Taxonomy" id="3119006"/>
    <lineage>
        <taxon>Bacteria</taxon>
        <taxon>Pseudomonadati</taxon>
        <taxon>Pseudomonadota</taxon>
        <taxon>Gammaproteobacteria</taxon>
        <taxon>Chromatiales</taxon>
        <taxon>Wenzhouxiangellaceae</taxon>
        <taxon>Elongatibacter</taxon>
    </lineage>
</organism>
<evidence type="ECO:0000256" key="2">
    <source>
        <dbReference type="SAM" id="SignalP"/>
    </source>
</evidence>
<dbReference type="InterPro" id="IPR036866">
    <property type="entry name" value="RibonucZ/Hydroxyglut_hydro"/>
</dbReference>
<dbReference type="EMBL" id="JAZHOG010000009">
    <property type="protein sequence ID" value="MEJ8568687.1"/>
    <property type="molecule type" value="Genomic_DNA"/>
</dbReference>
<feature type="domain" description="Metallo-beta-lactamase" evidence="3">
    <location>
        <begin position="50"/>
        <end position="231"/>
    </location>
</feature>